<dbReference type="AlphaFoldDB" id="A0A4Y2X3F4"/>
<keyword evidence="2" id="KW-1185">Reference proteome</keyword>
<dbReference type="PANTHER" id="PTHR45823:SF1">
    <property type="entry name" value="T-SNARE COILED-COIL HOMOLOGY DOMAIN-CONTAINING PROTEIN"/>
    <property type="match status" value="1"/>
</dbReference>
<reference evidence="1 2" key="1">
    <citation type="journal article" date="2019" name="Sci. Rep.">
        <title>Orb-weaving spider Araneus ventricosus genome elucidates the spidroin gene catalogue.</title>
        <authorList>
            <person name="Kono N."/>
            <person name="Nakamura H."/>
            <person name="Ohtoshi R."/>
            <person name="Moran D.A.P."/>
            <person name="Shinohara A."/>
            <person name="Yoshida Y."/>
            <person name="Fujiwara M."/>
            <person name="Mori M."/>
            <person name="Tomita M."/>
            <person name="Arakawa K."/>
        </authorList>
    </citation>
    <scope>NUCLEOTIDE SEQUENCE [LARGE SCALE GENOMIC DNA]</scope>
</reference>
<dbReference type="EMBL" id="BGPR01068671">
    <property type="protein sequence ID" value="GBO42532.1"/>
    <property type="molecule type" value="Genomic_DNA"/>
</dbReference>
<dbReference type="Proteomes" id="UP000499080">
    <property type="component" value="Unassembled WGS sequence"/>
</dbReference>
<evidence type="ECO:0000313" key="1">
    <source>
        <dbReference type="EMBL" id="GBO42532.1"/>
    </source>
</evidence>
<comment type="caution">
    <text evidence="1">The sequence shown here is derived from an EMBL/GenBank/DDBJ whole genome shotgun (WGS) entry which is preliminary data.</text>
</comment>
<name>A0A4Y2X3F4_ARAVE</name>
<dbReference type="PANTHER" id="PTHR45823">
    <property type="entry name" value="T-SNARE COILED-COIL HOMOLOGY DOMAIN-CONTAINING PROTEIN"/>
    <property type="match status" value="1"/>
</dbReference>
<accession>A0A4Y2X3F4</accession>
<dbReference type="OrthoDB" id="8300685at2759"/>
<gene>
    <name evidence="1" type="ORF">AVEN_172869_1</name>
</gene>
<proteinExistence type="predicted"/>
<evidence type="ECO:0000313" key="2">
    <source>
        <dbReference type="Proteomes" id="UP000499080"/>
    </source>
</evidence>
<sequence>MLKDFILNVHLCMSSNSNESIKLDYPENTAKKHEILKDVVPLGSCLYWLCHNPTLRLSMMRWCLACIGVGSCDFQQLHWLNKDGWTDFVKAGQLVASLRGSAAEVPQGIPADKLTELTTIEKALESGFGDSHLTQFYRTELKTRESLQVLAADVVRLMNLAYAECPLDVRDSLAVLFFVDAIRDGETQPSTK</sequence>
<protein>
    <submittedName>
        <fullName evidence="1">Uncharacterized protein</fullName>
    </submittedName>
</protein>
<organism evidence="1 2">
    <name type="scientific">Araneus ventricosus</name>
    <name type="common">Orbweaver spider</name>
    <name type="synonym">Epeira ventricosa</name>
    <dbReference type="NCBI Taxonomy" id="182803"/>
    <lineage>
        <taxon>Eukaryota</taxon>
        <taxon>Metazoa</taxon>
        <taxon>Ecdysozoa</taxon>
        <taxon>Arthropoda</taxon>
        <taxon>Chelicerata</taxon>
        <taxon>Arachnida</taxon>
        <taxon>Araneae</taxon>
        <taxon>Araneomorphae</taxon>
        <taxon>Entelegynae</taxon>
        <taxon>Araneoidea</taxon>
        <taxon>Araneidae</taxon>
        <taxon>Araneus</taxon>
    </lineage>
</organism>